<dbReference type="EMBL" id="JARKHS020013262">
    <property type="protein sequence ID" value="KAK8776190.1"/>
    <property type="molecule type" value="Genomic_DNA"/>
</dbReference>
<protein>
    <submittedName>
        <fullName evidence="2">Uncharacterized protein</fullName>
    </submittedName>
</protein>
<accession>A0AAQ4ENA9</accession>
<evidence type="ECO:0000313" key="3">
    <source>
        <dbReference type="Proteomes" id="UP001321473"/>
    </source>
</evidence>
<proteinExistence type="predicted"/>
<evidence type="ECO:0000256" key="1">
    <source>
        <dbReference type="SAM" id="Phobius"/>
    </source>
</evidence>
<organism evidence="2 3">
    <name type="scientific">Amblyomma americanum</name>
    <name type="common">Lone star tick</name>
    <dbReference type="NCBI Taxonomy" id="6943"/>
    <lineage>
        <taxon>Eukaryota</taxon>
        <taxon>Metazoa</taxon>
        <taxon>Ecdysozoa</taxon>
        <taxon>Arthropoda</taxon>
        <taxon>Chelicerata</taxon>
        <taxon>Arachnida</taxon>
        <taxon>Acari</taxon>
        <taxon>Parasitiformes</taxon>
        <taxon>Ixodida</taxon>
        <taxon>Ixodoidea</taxon>
        <taxon>Ixodidae</taxon>
        <taxon>Amblyomminae</taxon>
        <taxon>Amblyomma</taxon>
    </lineage>
</organism>
<keyword evidence="1" id="KW-0812">Transmembrane</keyword>
<sequence>MITSEIGSGAVGYFDRGHRPERVPDIAKANLDHILWGCLHHPALQPLDIRSKDNCEVPIIPDAVVYFGSGAAVVVVFLGLCVMAYMLIFTESRSHDMDELYGFM</sequence>
<name>A0AAQ4ENA9_AMBAM</name>
<gene>
    <name evidence="2" type="ORF">V5799_030465</name>
</gene>
<keyword evidence="3" id="KW-1185">Reference proteome</keyword>
<keyword evidence="1" id="KW-0472">Membrane</keyword>
<reference evidence="2 3" key="1">
    <citation type="journal article" date="2023" name="Arcadia Sci">
        <title>De novo assembly of a long-read Amblyomma americanum tick genome.</title>
        <authorList>
            <person name="Chou S."/>
            <person name="Poskanzer K.E."/>
            <person name="Rollins M."/>
            <person name="Thuy-Boun P.S."/>
        </authorList>
    </citation>
    <scope>NUCLEOTIDE SEQUENCE [LARGE SCALE GENOMIC DNA]</scope>
    <source>
        <strain evidence="2">F_SG_1</strain>
        <tissue evidence="2">Salivary glands</tissue>
    </source>
</reference>
<comment type="caution">
    <text evidence="2">The sequence shown here is derived from an EMBL/GenBank/DDBJ whole genome shotgun (WGS) entry which is preliminary data.</text>
</comment>
<feature type="transmembrane region" description="Helical" evidence="1">
    <location>
        <begin position="63"/>
        <end position="88"/>
    </location>
</feature>
<dbReference type="Proteomes" id="UP001321473">
    <property type="component" value="Unassembled WGS sequence"/>
</dbReference>
<dbReference type="AlphaFoldDB" id="A0AAQ4ENA9"/>
<keyword evidence="1" id="KW-1133">Transmembrane helix</keyword>
<evidence type="ECO:0000313" key="2">
    <source>
        <dbReference type="EMBL" id="KAK8776190.1"/>
    </source>
</evidence>